<dbReference type="EMBL" id="CABWMV010000007">
    <property type="protein sequence ID" value="VXC62112.1"/>
    <property type="molecule type" value="Genomic_DNA"/>
</dbReference>
<dbReference type="AlphaFoldDB" id="A0A654A2U7"/>
<sequence>MNSFFTSSDTFNIVSKLKHCGFFSAYNGKMKVLITNFLD</sequence>
<accession>A0A654A2U7</accession>
<evidence type="ECO:0000313" key="2">
    <source>
        <dbReference type="Proteomes" id="UP000432350"/>
    </source>
</evidence>
<dbReference type="Proteomes" id="UP000432350">
    <property type="component" value="Unassembled WGS sequence"/>
</dbReference>
<reference evidence="1 2" key="1">
    <citation type="submission" date="2019-10" db="EMBL/GenBank/DDBJ databases">
        <authorList>
            <person name="Karimi E."/>
        </authorList>
    </citation>
    <scope>NUCLEOTIDE SEQUENCE [LARGE SCALE GENOMIC DNA]</scope>
    <source>
        <strain evidence="1 2">Sphingobacterium sp. 8BC</strain>
    </source>
</reference>
<organism evidence="1 2">
    <name type="scientific">Sphingobacterium multivorum</name>
    <dbReference type="NCBI Taxonomy" id="28454"/>
    <lineage>
        <taxon>Bacteria</taxon>
        <taxon>Pseudomonadati</taxon>
        <taxon>Bacteroidota</taxon>
        <taxon>Sphingobacteriia</taxon>
        <taxon>Sphingobacteriales</taxon>
        <taxon>Sphingobacteriaceae</taxon>
        <taxon>Sphingobacterium</taxon>
    </lineage>
</organism>
<protein>
    <submittedName>
        <fullName evidence="1">Uncharacterized protein</fullName>
    </submittedName>
</protein>
<gene>
    <name evidence="1" type="ORF">SPHINGO8BC_150191</name>
</gene>
<name>A0A654A2U7_SPHMU</name>
<evidence type="ECO:0000313" key="1">
    <source>
        <dbReference type="EMBL" id="VXC62112.1"/>
    </source>
</evidence>
<proteinExistence type="predicted"/>